<evidence type="ECO:0000256" key="7">
    <source>
        <dbReference type="SAM" id="MobiDB-lite"/>
    </source>
</evidence>
<proteinExistence type="inferred from homology"/>
<dbReference type="GO" id="GO:0006508">
    <property type="term" value="P:proteolysis"/>
    <property type="evidence" value="ECO:0007669"/>
    <property type="project" value="UniProtKB-KW"/>
</dbReference>
<dbReference type="STRING" id="151549.A0A4C1VJS5"/>
<keyword evidence="10" id="KW-1185">Reference proteome</keyword>
<keyword evidence="3" id="KW-0479">Metal-binding</keyword>
<name>A0A4C1VJS5_EUMVA</name>
<evidence type="ECO:0000256" key="6">
    <source>
        <dbReference type="ARBA" id="ARBA00023049"/>
    </source>
</evidence>
<dbReference type="Gene3D" id="3.30.830.10">
    <property type="entry name" value="Metalloenzyme, LuxS/M16 peptidase-like"/>
    <property type="match status" value="1"/>
</dbReference>
<evidence type="ECO:0000256" key="2">
    <source>
        <dbReference type="ARBA" id="ARBA00022670"/>
    </source>
</evidence>
<evidence type="ECO:0000313" key="9">
    <source>
        <dbReference type="EMBL" id="GBP39358.1"/>
    </source>
</evidence>
<feature type="compositionally biased region" description="Basic and acidic residues" evidence="7">
    <location>
        <begin position="28"/>
        <end position="41"/>
    </location>
</feature>
<feature type="region of interest" description="Disordered" evidence="7">
    <location>
        <begin position="1"/>
        <end position="41"/>
    </location>
</feature>
<keyword evidence="6" id="KW-0482">Metalloprotease</keyword>
<dbReference type="EMBL" id="BGZK01000364">
    <property type="protein sequence ID" value="GBP39358.1"/>
    <property type="molecule type" value="Genomic_DNA"/>
</dbReference>
<dbReference type="PROSITE" id="PS00143">
    <property type="entry name" value="INSULINASE"/>
    <property type="match status" value="1"/>
</dbReference>
<dbReference type="InterPro" id="IPR011249">
    <property type="entry name" value="Metalloenz_LuxS/M16"/>
</dbReference>
<dbReference type="InterPro" id="IPR011765">
    <property type="entry name" value="Pept_M16_N"/>
</dbReference>
<feature type="compositionally biased region" description="Polar residues" evidence="7">
    <location>
        <begin position="1"/>
        <end position="10"/>
    </location>
</feature>
<dbReference type="Proteomes" id="UP000299102">
    <property type="component" value="Unassembled WGS sequence"/>
</dbReference>
<dbReference type="InterPro" id="IPR001431">
    <property type="entry name" value="Pept_M16_Zn_BS"/>
</dbReference>
<dbReference type="PANTHER" id="PTHR43690:SF18">
    <property type="entry name" value="INSULIN-DEGRADING ENZYME-RELATED"/>
    <property type="match status" value="1"/>
</dbReference>
<sequence length="315" mass="35046">MSKRSINQKSGNRRPFNIKTKQPFSMPVRKEKVEVLTEPIKSESDKKVYRTIRLENGLTALLISDPSRLPPTEESSSEEESLESGSDEGSDHDASSVASASSDNHATKRRPEFDEEKLAACALCVGVGSYSDPPALQGLAHFVEHMVFMGSGKYPKENEFDAFIKKKGGSDNAATDCEQTTFYFEIEEKYLLQAMDMFSQFFVDPLMLKESMQREREAIESDHFLVNCRIKTMPALATPCENGYYEARTNKSWVFACEGTVADDNVTATECMIDDGNESEITMDGIMKALTCMKVGKAAGYDKSFVRDAVVVGVY</sequence>
<feature type="region of interest" description="Disordered" evidence="7">
    <location>
        <begin position="60"/>
        <end position="112"/>
    </location>
</feature>
<keyword evidence="4" id="KW-0378">Hydrolase</keyword>
<dbReference type="GO" id="GO:0004222">
    <property type="term" value="F:metalloendopeptidase activity"/>
    <property type="evidence" value="ECO:0007669"/>
    <property type="project" value="InterPro"/>
</dbReference>
<dbReference type="AlphaFoldDB" id="A0A4C1VJS5"/>
<dbReference type="OrthoDB" id="952271at2759"/>
<gene>
    <name evidence="9" type="primary">Nrdc</name>
    <name evidence="9" type="ORF">EVAR_24340_1</name>
</gene>
<evidence type="ECO:0000256" key="3">
    <source>
        <dbReference type="ARBA" id="ARBA00022723"/>
    </source>
</evidence>
<accession>A0A4C1VJS5</accession>
<dbReference type="Pfam" id="PF00675">
    <property type="entry name" value="Peptidase_M16"/>
    <property type="match status" value="1"/>
</dbReference>
<evidence type="ECO:0000313" key="10">
    <source>
        <dbReference type="Proteomes" id="UP000299102"/>
    </source>
</evidence>
<evidence type="ECO:0000259" key="8">
    <source>
        <dbReference type="Pfam" id="PF00675"/>
    </source>
</evidence>
<reference evidence="9 10" key="1">
    <citation type="journal article" date="2019" name="Commun. Biol.">
        <title>The bagworm genome reveals a unique fibroin gene that provides high tensile strength.</title>
        <authorList>
            <person name="Kono N."/>
            <person name="Nakamura H."/>
            <person name="Ohtoshi R."/>
            <person name="Tomita M."/>
            <person name="Numata K."/>
            <person name="Arakawa K."/>
        </authorList>
    </citation>
    <scope>NUCLEOTIDE SEQUENCE [LARGE SCALE GENOMIC DNA]</scope>
</reference>
<evidence type="ECO:0000256" key="5">
    <source>
        <dbReference type="ARBA" id="ARBA00022833"/>
    </source>
</evidence>
<organism evidence="9 10">
    <name type="scientific">Eumeta variegata</name>
    <name type="common">Bagworm moth</name>
    <name type="synonym">Eumeta japonica</name>
    <dbReference type="NCBI Taxonomy" id="151549"/>
    <lineage>
        <taxon>Eukaryota</taxon>
        <taxon>Metazoa</taxon>
        <taxon>Ecdysozoa</taxon>
        <taxon>Arthropoda</taxon>
        <taxon>Hexapoda</taxon>
        <taxon>Insecta</taxon>
        <taxon>Pterygota</taxon>
        <taxon>Neoptera</taxon>
        <taxon>Endopterygota</taxon>
        <taxon>Lepidoptera</taxon>
        <taxon>Glossata</taxon>
        <taxon>Ditrysia</taxon>
        <taxon>Tineoidea</taxon>
        <taxon>Psychidae</taxon>
        <taxon>Oiketicinae</taxon>
        <taxon>Eumeta</taxon>
    </lineage>
</organism>
<feature type="domain" description="Peptidase M16 N-terminal" evidence="8">
    <location>
        <begin position="116"/>
        <end position="222"/>
    </location>
</feature>
<comment type="similarity">
    <text evidence="1">Belongs to the peptidase M16 family.</text>
</comment>
<feature type="compositionally biased region" description="Acidic residues" evidence="7">
    <location>
        <begin position="75"/>
        <end position="88"/>
    </location>
</feature>
<evidence type="ECO:0000256" key="4">
    <source>
        <dbReference type="ARBA" id="ARBA00022801"/>
    </source>
</evidence>
<keyword evidence="2" id="KW-0645">Protease</keyword>
<dbReference type="SUPFAM" id="SSF63411">
    <property type="entry name" value="LuxS/MPP-like metallohydrolase"/>
    <property type="match status" value="1"/>
</dbReference>
<protein>
    <submittedName>
        <fullName evidence="9">Nardilysin</fullName>
    </submittedName>
</protein>
<keyword evidence="5" id="KW-0862">Zinc</keyword>
<evidence type="ECO:0000256" key="1">
    <source>
        <dbReference type="ARBA" id="ARBA00007261"/>
    </source>
</evidence>
<dbReference type="InterPro" id="IPR050626">
    <property type="entry name" value="Peptidase_M16"/>
</dbReference>
<dbReference type="GO" id="GO:0046872">
    <property type="term" value="F:metal ion binding"/>
    <property type="evidence" value="ECO:0007669"/>
    <property type="project" value="UniProtKB-KW"/>
</dbReference>
<dbReference type="PANTHER" id="PTHR43690">
    <property type="entry name" value="NARDILYSIN"/>
    <property type="match status" value="1"/>
</dbReference>
<comment type="caution">
    <text evidence="9">The sequence shown here is derived from an EMBL/GenBank/DDBJ whole genome shotgun (WGS) entry which is preliminary data.</text>
</comment>